<proteinExistence type="predicted"/>
<accession>A0A833S9P9</accession>
<sequence>MYTLYKHKEPVFALTLINNDLLDNEVYPNNPNVKTQSTREISRSIEGEFFIFLLLGLTFPLVWRNRKLKIGEEVVLVWLLRFFFFIWIDWWRHVVYADNLSSADDCEQWSFGTEKDWWLLCRLSMFVSVVVGIFFTGSLKD</sequence>
<gene>
    <name evidence="2" type="ORF">E2986_13142</name>
</gene>
<protein>
    <submittedName>
        <fullName evidence="2">Uncharacterized protein</fullName>
    </submittedName>
</protein>
<evidence type="ECO:0000313" key="2">
    <source>
        <dbReference type="EMBL" id="KAF3427280.1"/>
    </source>
</evidence>
<name>A0A833S9P9_9HYME</name>
<reference evidence="2" key="1">
    <citation type="submission" date="2019-11" db="EMBL/GenBank/DDBJ databases">
        <title>The nuclear and mitochondrial genomes of Frieseomelitta varia - a highly eusocial stingless bee (Meliponini) with a permanently sterile worker caste.</title>
        <authorList>
            <person name="Freitas F.C.P."/>
            <person name="Lourenco A.P."/>
            <person name="Nunes F.M.F."/>
            <person name="Paschoal A.R."/>
            <person name="Abreu F.C.P."/>
            <person name="Barbin F.O."/>
            <person name="Bataglia L."/>
            <person name="Cardoso-Junior C.A.M."/>
            <person name="Cervoni M.S."/>
            <person name="Silva S.R."/>
            <person name="Dalarmi F."/>
            <person name="Del Lama M.A."/>
            <person name="Depintor T.S."/>
            <person name="Ferreira K.M."/>
            <person name="Goria P.S."/>
            <person name="Jaskot M.C."/>
            <person name="Lago D.C."/>
            <person name="Luna-Lucena D."/>
            <person name="Moda L.M."/>
            <person name="Nascimento L."/>
            <person name="Pedrino M."/>
            <person name="Rabico F.O."/>
            <person name="Sanches F.C."/>
            <person name="Santos D.E."/>
            <person name="Santos C.G."/>
            <person name="Vieira J."/>
            <person name="Lopes T.F."/>
            <person name="Barchuk A.R."/>
            <person name="Hartfelder K."/>
            <person name="Simoes Z.L.P."/>
            <person name="Bitondi M.M.G."/>
            <person name="Pinheiro D.G."/>
        </authorList>
    </citation>
    <scope>NUCLEOTIDE SEQUENCE</scope>
    <source>
        <strain evidence="2">USP_RPSP 00005682</strain>
        <tissue evidence="2">Whole individual</tissue>
    </source>
</reference>
<dbReference type="AlphaFoldDB" id="A0A833S9P9"/>
<feature type="transmembrane region" description="Helical" evidence="1">
    <location>
        <begin position="117"/>
        <end position="139"/>
    </location>
</feature>
<feature type="transmembrane region" description="Helical" evidence="1">
    <location>
        <begin position="75"/>
        <end position="92"/>
    </location>
</feature>
<keyword evidence="1" id="KW-0812">Transmembrane</keyword>
<organism evidence="2 3">
    <name type="scientific">Frieseomelitta varia</name>
    <dbReference type="NCBI Taxonomy" id="561572"/>
    <lineage>
        <taxon>Eukaryota</taxon>
        <taxon>Metazoa</taxon>
        <taxon>Ecdysozoa</taxon>
        <taxon>Arthropoda</taxon>
        <taxon>Hexapoda</taxon>
        <taxon>Insecta</taxon>
        <taxon>Pterygota</taxon>
        <taxon>Neoptera</taxon>
        <taxon>Endopterygota</taxon>
        <taxon>Hymenoptera</taxon>
        <taxon>Apocrita</taxon>
        <taxon>Aculeata</taxon>
        <taxon>Apoidea</taxon>
        <taxon>Anthophila</taxon>
        <taxon>Apidae</taxon>
        <taxon>Frieseomelitta</taxon>
    </lineage>
</organism>
<keyword evidence="3" id="KW-1185">Reference proteome</keyword>
<evidence type="ECO:0000256" key="1">
    <source>
        <dbReference type="SAM" id="Phobius"/>
    </source>
</evidence>
<dbReference type="Proteomes" id="UP000655588">
    <property type="component" value="Unassembled WGS sequence"/>
</dbReference>
<keyword evidence="1" id="KW-0472">Membrane</keyword>
<keyword evidence="1" id="KW-1133">Transmembrane helix</keyword>
<comment type="caution">
    <text evidence="2">The sequence shown here is derived from an EMBL/GenBank/DDBJ whole genome shotgun (WGS) entry which is preliminary data.</text>
</comment>
<dbReference type="EMBL" id="WNWW01000265">
    <property type="protein sequence ID" value="KAF3427280.1"/>
    <property type="molecule type" value="Genomic_DNA"/>
</dbReference>
<evidence type="ECO:0000313" key="3">
    <source>
        <dbReference type="Proteomes" id="UP000655588"/>
    </source>
</evidence>